<dbReference type="PROSITE" id="PS51286">
    <property type="entry name" value="RAP"/>
    <property type="match status" value="1"/>
</dbReference>
<evidence type="ECO:0000259" key="1">
    <source>
        <dbReference type="PROSITE" id="PS51286"/>
    </source>
</evidence>
<reference evidence="2" key="1">
    <citation type="journal article" date="2023" name="Nat. Microbiol.">
        <title>Babesia duncani multi-omics identifies virulence factors and drug targets.</title>
        <authorList>
            <person name="Singh P."/>
            <person name="Lonardi S."/>
            <person name="Liang Q."/>
            <person name="Vydyam P."/>
            <person name="Khabirova E."/>
            <person name="Fang T."/>
            <person name="Gihaz S."/>
            <person name="Thekkiniath J."/>
            <person name="Munshi M."/>
            <person name="Abel S."/>
            <person name="Ciampossin L."/>
            <person name="Batugedara G."/>
            <person name="Gupta M."/>
            <person name="Lu X.M."/>
            <person name="Lenz T."/>
            <person name="Chakravarty S."/>
            <person name="Cornillot E."/>
            <person name="Hu Y."/>
            <person name="Ma W."/>
            <person name="Gonzalez L.M."/>
            <person name="Sanchez S."/>
            <person name="Estrada K."/>
            <person name="Sanchez-Flores A."/>
            <person name="Montero E."/>
            <person name="Harb O.S."/>
            <person name="Le Roch K.G."/>
            <person name="Mamoun C.B."/>
        </authorList>
    </citation>
    <scope>NUCLEOTIDE SEQUENCE</scope>
    <source>
        <strain evidence="2">WA1</strain>
    </source>
</reference>
<dbReference type="GeneID" id="94334346"/>
<dbReference type="InterPro" id="IPR013584">
    <property type="entry name" value="RAP"/>
</dbReference>
<name>A0AAD9PMD7_9APIC</name>
<proteinExistence type="predicted"/>
<dbReference type="EMBL" id="JALLKP010000001">
    <property type="protein sequence ID" value="KAK2197053.1"/>
    <property type="molecule type" value="Genomic_DNA"/>
</dbReference>
<gene>
    <name evidence="2" type="ORF">BdWA1_000048</name>
</gene>
<organism evidence="2 3">
    <name type="scientific">Babesia duncani</name>
    <dbReference type="NCBI Taxonomy" id="323732"/>
    <lineage>
        <taxon>Eukaryota</taxon>
        <taxon>Sar</taxon>
        <taxon>Alveolata</taxon>
        <taxon>Apicomplexa</taxon>
        <taxon>Aconoidasida</taxon>
        <taxon>Piroplasmida</taxon>
        <taxon>Babesiidae</taxon>
        <taxon>Babesia</taxon>
    </lineage>
</organism>
<evidence type="ECO:0000313" key="2">
    <source>
        <dbReference type="EMBL" id="KAK2197053.1"/>
    </source>
</evidence>
<dbReference type="KEGG" id="bdw:94334346"/>
<dbReference type="RefSeq" id="XP_067803895.1">
    <property type="nucleotide sequence ID" value="XM_067945104.1"/>
</dbReference>
<keyword evidence="3" id="KW-1185">Reference proteome</keyword>
<sequence length="96" mass="11321">MPDGTPIESGLISFRRRLFNILGYNVVIIHKSQWEDLKVHEKEQQLMAILSNFPPLQGEEYVSDPKPLEFVEDKDLRHYKHLRPKITTWPPEKIVV</sequence>
<feature type="domain" description="RAP" evidence="1">
    <location>
        <begin position="1"/>
        <end position="52"/>
    </location>
</feature>
<accession>A0AAD9PMD7</accession>
<comment type="caution">
    <text evidence="2">The sequence shown here is derived from an EMBL/GenBank/DDBJ whole genome shotgun (WGS) entry which is preliminary data.</text>
</comment>
<dbReference type="Pfam" id="PF20724">
    <property type="entry name" value="DUF6831"/>
    <property type="match status" value="1"/>
</dbReference>
<protein>
    <submittedName>
        <fullName evidence="2">RAP domain</fullName>
    </submittedName>
</protein>
<dbReference type="Proteomes" id="UP001214638">
    <property type="component" value="Unassembled WGS sequence"/>
</dbReference>
<evidence type="ECO:0000313" key="3">
    <source>
        <dbReference type="Proteomes" id="UP001214638"/>
    </source>
</evidence>
<dbReference type="AlphaFoldDB" id="A0AAD9PMD7"/>